<keyword evidence="2" id="KW-1185">Reference proteome</keyword>
<proteinExistence type="predicted"/>
<sequence>MISYNNKVFRAISNSDNGEVDSETLFHYQQEGNILTCTYAGNRILYGHLIATVSPHGELDMRYHQVNNAGEITTGICRSKPEILVSGKIRLHEKWQWTSGDLSAGESVLEEV</sequence>
<dbReference type="Proteomes" id="UP000680038">
    <property type="component" value="Unassembled WGS sequence"/>
</dbReference>
<dbReference type="RefSeq" id="WP_215241652.1">
    <property type="nucleotide sequence ID" value="NZ_CAJRAF010000002.1"/>
</dbReference>
<accession>A0A916JDL5</accession>
<comment type="caution">
    <text evidence="1">The sequence shown here is derived from an EMBL/GenBank/DDBJ whole genome shotgun (WGS) entry which is preliminary data.</text>
</comment>
<protein>
    <recommendedName>
        <fullName evidence="3">N-acetylglutamate synthase</fullName>
    </recommendedName>
</protein>
<gene>
    <name evidence="1" type="ORF">DYBT9275_03547</name>
</gene>
<evidence type="ECO:0008006" key="3">
    <source>
        <dbReference type="Google" id="ProtNLM"/>
    </source>
</evidence>
<dbReference type="AlphaFoldDB" id="A0A916JDL5"/>
<evidence type="ECO:0000313" key="1">
    <source>
        <dbReference type="EMBL" id="CAG5005248.1"/>
    </source>
</evidence>
<reference evidence="1" key="1">
    <citation type="submission" date="2021-04" db="EMBL/GenBank/DDBJ databases">
        <authorList>
            <person name="Rodrigo-Torres L."/>
            <person name="Arahal R. D."/>
            <person name="Lucena T."/>
        </authorList>
    </citation>
    <scope>NUCLEOTIDE SEQUENCE</scope>
    <source>
        <strain evidence="1">CECT 9275</strain>
    </source>
</reference>
<organism evidence="1 2">
    <name type="scientific">Dyadobacter helix</name>
    <dbReference type="NCBI Taxonomy" id="2822344"/>
    <lineage>
        <taxon>Bacteria</taxon>
        <taxon>Pseudomonadati</taxon>
        <taxon>Bacteroidota</taxon>
        <taxon>Cytophagia</taxon>
        <taxon>Cytophagales</taxon>
        <taxon>Spirosomataceae</taxon>
        <taxon>Dyadobacter</taxon>
    </lineage>
</organism>
<dbReference type="EMBL" id="CAJRAF010000002">
    <property type="protein sequence ID" value="CAG5005248.1"/>
    <property type="molecule type" value="Genomic_DNA"/>
</dbReference>
<name>A0A916JDL5_9BACT</name>
<evidence type="ECO:0000313" key="2">
    <source>
        <dbReference type="Proteomes" id="UP000680038"/>
    </source>
</evidence>
<dbReference type="Pfam" id="PF26421">
    <property type="entry name" value="Avidin_like"/>
    <property type="match status" value="1"/>
</dbReference>
<dbReference type="InterPro" id="IPR058595">
    <property type="entry name" value="Avidin-like"/>
</dbReference>